<feature type="transmembrane region" description="Helical" evidence="6">
    <location>
        <begin position="72"/>
        <end position="91"/>
    </location>
</feature>
<reference evidence="9" key="2">
    <citation type="journal article" date="2013" name="Nat. Genet.">
        <title>The draft genomes of soft-shell turtle and green sea turtle yield insights into the development and evolution of the turtle-specific body plan.</title>
        <authorList>
            <person name="Wang Z."/>
            <person name="Pascual-Anaya J."/>
            <person name="Zadissa A."/>
            <person name="Li W."/>
            <person name="Niimura Y."/>
            <person name="Huang Z."/>
            <person name="Li C."/>
            <person name="White S."/>
            <person name="Xiong Z."/>
            <person name="Fang D."/>
            <person name="Wang B."/>
            <person name="Ming Y."/>
            <person name="Chen Y."/>
            <person name="Zheng Y."/>
            <person name="Kuraku S."/>
            <person name="Pignatelli M."/>
            <person name="Herrero J."/>
            <person name="Beal K."/>
            <person name="Nozawa M."/>
            <person name="Li Q."/>
            <person name="Wang J."/>
            <person name="Zhang H."/>
            <person name="Yu L."/>
            <person name="Shigenobu S."/>
            <person name="Wang J."/>
            <person name="Liu J."/>
            <person name="Flicek P."/>
            <person name="Searle S."/>
            <person name="Wang J."/>
            <person name="Kuratani S."/>
            <person name="Yin Y."/>
            <person name="Aken B."/>
            <person name="Zhang G."/>
            <person name="Irie N."/>
        </authorList>
    </citation>
    <scope>NUCLEOTIDE SEQUENCE [LARGE SCALE GENOMIC DNA]</scope>
    <source>
        <strain evidence="9">Daiwa-1</strain>
    </source>
</reference>
<dbReference type="GO" id="GO:0007399">
    <property type="term" value="P:nervous system development"/>
    <property type="evidence" value="ECO:0007669"/>
    <property type="project" value="TreeGrafter"/>
</dbReference>
<dbReference type="GeneTree" id="ENSGT01030000234936"/>
<protein>
    <recommendedName>
        <fullName evidence="7">TLC domain-containing protein</fullName>
    </recommendedName>
</protein>
<feature type="domain" description="TLC" evidence="7">
    <location>
        <begin position="62"/>
        <end position="190"/>
    </location>
</feature>
<dbReference type="EMBL" id="AGCU01194077">
    <property type="status" value="NOT_ANNOTATED_CDS"/>
    <property type="molecule type" value="Genomic_DNA"/>
</dbReference>
<evidence type="ECO:0000313" key="8">
    <source>
        <dbReference type="Ensembl" id="ENSPSIP00000000065.1"/>
    </source>
</evidence>
<dbReference type="HOGENOM" id="CLU_127997_0_0_1"/>
<dbReference type="GO" id="GO:0006644">
    <property type="term" value="P:phospholipid metabolic process"/>
    <property type="evidence" value="ECO:0007669"/>
    <property type="project" value="TreeGrafter"/>
</dbReference>
<evidence type="ECO:0000256" key="3">
    <source>
        <dbReference type="ARBA" id="ARBA00022989"/>
    </source>
</evidence>
<evidence type="ECO:0000313" key="9">
    <source>
        <dbReference type="Proteomes" id="UP000007267"/>
    </source>
</evidence>
<evidence type="ECO:0000256" key="5">
    <source>
        <dbReference type="PROSITE-ProRule" id="PRU00205"/>
    </source>
</evidence>
<dbReference type="Ensembl" id="ENSPSIT00000000065.1">
    <property type="protein sequence ID" value="ENSPSIP00000000065.1"/>
    <property type="gene ID" value="ENSPSIG00000000065.1"/>
</dbReference>
<keyword evidence="4 5" id="KW-0472">Membrane</keyword>
<dbReference type="GO" id="GO:0005783">
    <property type="term" value="C:endoplasmic reticulum"/>
    <property type="evidence" value="ECO:0007669"/>
    <property type="project" value="TreeGrafter"/>
</dbReference>
<dbReference type="PANTHER" id="PTHR13439:SF7">
    <property type="entry name" value="PROTEIN CLN8"/>
    <property type="match status" value="1"/>
</dbReference>
<dbReference type="PROSITE" id="PS50922">
    <property type="entry name" value="TLC"/>
    <property type="match status" value="1"/>
</dbReference>
<keyword evidence="9" id="KW-1185">Reference proteome</keyword>
<accession>K7EWA5</accession>
<feature type="transmembrane region" description="Helical" evidence="6">
    <location>
        <begin position="135"/>
        <end position="153"/>
    </location>
</feature>
<evidence type="ECO:0000256" key="2">
    <source>
        <dbReference type="ARBA" id="ARBA00022692"/>
    </source>
</evidence>
<dbReference type="InterPro" id="IPR006634">
    <property type="entry name" value="TLC-dom"/>
</dbReference>
<reference evidence="8" key="4">
    <citation type="submission" date="2025-09" db="UniProtKB">
        <authorList>
            <consortium name="Ensembl"/>
        </authorList>
    </citation>
    <scope>IDENTIFICATION</scope>
</reference>
<organism evidence="8 9">
    <name type="scientific">Pelodiscus sinensis</name>
    <name type="common">Chinese softshell turtle</name>
    <name type="synonym">Trionyx sinensis</name>
    <dbReference type="NCBI Taxonomy" id="13735"/>
    <lineage>
        <taxon>Eukaryota</taxon>
        <taxon>Metazoa</taxon>
        <taxon>Chordata</taxon>
        <taxon>Craniata</taxon>
        <taxon>Vertebrata</taxon>
        <taxon>Euteleostomi</taxon>
        <taxon>Archelosauria</taxon>
        <taxon>Testudinata</taxon>
        <taxon>Testudines</taxon>
        <taxon>Cryptodira</taxon>
        <taxon>Trionychia</taxon>
        <taxon>Trionychidae</taxon>
        <taxon>Pelodiscus</taxon>
    </lineage>
</organism>
<dbReference type="eggNOG" id="KOG4561">
    <property type="taxonomic scope" value="Eukaryota"/>
</dbReference>
<comment type="subcellular location">
    <subcellularLocation>
        <location evidence="1">Membrane</location>
        <topology evidence="1">Multi-pass membrane protein</topology>
    </subcellularLocation>
</comment>
<dbReference type="GO" id="GO:0097001">
    <property type="term" value="F:ceramide binding"/>
    <property type="evidence" value="ECO:0007669"/>
    <property type="project" value="TreeGrafter"/>
</dbReference>
<keyword evidence="3 6" id="KW-1133">Transmembrane helix</keyword>
<dbReference type="PANTHER" id="PTHR13439">
    <property type="entry name" value="CT120 PROTEIN"/>
    <property type="match status" value="1"/>
</dbReference>
<feature type="transmembrane region" description="Helical" evidence="6">
    <location>
        <begin position="27"/>
        <end position="51"/>
    </location>
</feature>
<dbReference type="InterPro" id="IPR050846">
    <property type="entry name" value="TLCD"/>
</dbReference>
<dbReference type="AlphaFoldDB" id="K7EWA5"/>
<dbReference type="STRING" id="13735.ENSPSIP00000000065"/>
<evidence type="ECO:0000256" key="6">
    <source>
        <dbReference type="SAM" id="Phobius"/>
    </source>
</evidence>
<keyword evidence="2 5" id="KW-0812">Transmembrane</keyword>
<proteinExistence type="predicted"/>
<feature type="transmembrane region" description="Helical" evidence="6">
    <location>
        <begin position="103"/>
        <end position="123"/>
    </location>
</feature>
<evidence type="ECO:0000259" key="7">
    <source>
        <dbReference type="PROSITE" id="PS50922"/>
    </source>
</evidence>
<name>K7EWA5_PELSI</name>
<reference evidence="8" key="3">
    <citation type="submission" date="2025-08" db="UniProtKB">
        <authorList>
            <consortium name="Ensembl"/>
        </authorList>
    </citation>
    <scope>IDENTIFICATION</scope>
</reference>
<dbReference type="Proteomes" id="UP000007267">
    <property type="component" value="Unassembled WGS sequence"/>
</dbReference>
<evidence type="ECO:0000256" key="4">
    <source>
        <dbReference type="ARBA" id="ARBA00023136"/>
    </source>
</evidence>
<reference evidence="9" key="1">
    <citation type="submission" date="2011-10" db="EMBL/GenBank/DDBJ databases">
        <authorList>
            <consortium name="Soft-shell Turtle Genome Consortium"/>
        </authorList>
    </citation>
    <scope>NUCLEOTIDE SEQUENCE [LARGE SCALE GENOMIC DNA]</scope>
    <source>
        <strain evidence="9">Daiwa-1</strain>
    </source>
</reference>
<dbReference type="GO" id="GO:0055088">
    <property type="term" value="P:lipid homeostasis"/>
    <property type="evidence" value="ECO:0007669"/>
    <property type="project" value="TreeGrafter"/>
</dbReference>
<sequence>MNLANDSATSRDIFDWDYILWSVRLKLLAAGFFMYLGVSFLAHWLSLWISASYPALSTKKKIEWNIDITRGVFGVQCSIAGFWALLIDPVFQADKVYSQQNWSWLHCLVASGCMLLDDVYLLVFDIVFRTRNMILLVHHFFASGALLGLIINIKSGHYLILIGLLLEMITPLNCLTTLLKVVRTFCIKYW</sequence>
<dbReference type="GO" id="GO:0016020">
    <property type="term" value="C:membrane"/>
    <property type="evidence" value="ECO:0007669"/>
    <property type="project" value="UniProtKB-SubCell"/>
</dbReference>
<evidence type="ECO:0000256" key="1">
    <source>
        <dbReference type="ARBA" id="ARBA00004141"/>
    </source>
</evidence>
<feature type="transmembrane region" description="Helical" evidence="6">
    <location>
        <begin position="159"/>
        <end position="182"/>
    </location>
</feature>